<feature type="domain" description="Peptidase S26" evidence="10">
    <location>
        <begin position="102"/>
        <end position="143"/>
    </location>
</feature>
<comment type="similarity">
    <text evidence="7">Belongs to the peptidase S26 family. IMP1 subfamily.</text>
</comment>
<evidence type="ECO:0000256" key="7">
    <source>
        <dbReference type="ARBA" id="ARBA00038445"/>
    </source>
</evidence>
<dbReference type="SUPFAM" id="SSF51306">
    <property type="entry name" value="LexA/Signal peptidase"/>
    <property type="match status" value="1"/>
</dbReference>
<dbReference type="GO" id="GO:0004252">
    <property type="term" value="F:serine-type endopeptidase activity"/>
    <property type="evidence" value="ECO:0007669"/>
    <property type="project" value="InterPro"/>
</dbReference>
<dbReference type="EC" id="3.4.21.-" evidence="9"/>
<dbReference type="GO" id="GO:0042720">
    <property type="term" value="C:mitochondrial inner membrane peptidase complex"/>
    <property type="evidence" value="ECO:0007669"/>
    <property type="project" value="TreeGrafter"/>
</dbReference>
<dbReference type="InterPro" id="IPR036286">
    <property type="entry name" value="LexA/Signal_pep-like_sf"/>
</dbReference>
<evidence type="ECO:0000256" key="8">
    <source>
        <dbReference type="PIRSR" id="PIRSR600223-1"/>
    </source>
</evidence>
<organism evidence="11 12">
    <name type="scientific">Chrysodeixis includens</name>
    <name type="common">Soybean looper</name>
    <name type="synonym">Pseudoplusia includens</name>
    <dbReference type="NCBI Taxonomy" id="689277"/>
    <lineage>
        <taxon>Eukaryota</taxon>
        <taxon>Metazoa</taxon>
        <taxon>Ecdysozoa</taxon>
        <taxon>Arthropoda</taxon>
        <taxon>Hexapoda</taxon>
        <taxon>Insecta</taxon>
        <taxon>Pterygota</taxon>
        <taxon>Neoptera</taxon>
        <taxon>Endopterygota</taxon>
        <taxon>Lepidoptera</taxon>
        <taxon>Glossata</taxon>
        <taxon>Ditrysia</taxon>
        <taxon>Noctuoidea</taxon>
        <taxon>Noctuidae</taxon>
        <taxon>Plusiinae</taxon>
        <taxon>Chrysodeixis</taxon>
    </lineage>
</organism>
<comment type="subunit">
    <text evidence="2">Heterodimer of 2 subunits, IMMPL1 and IMMPL2.</text>
</comment>
<evidence type="ECO:0000256" key="3">
    <source>
        <dbReference type="ARBA" id="ARBA00022792"/>
    </source>
</evidence>
<dbReference type="Pfam" id="PF10502">
    <property type="entry name" value="Peptidase_S26"/>
    <property type="match status" value="2"/>
</dbReference>
<evidence type="ECO:0000256" key="6">
    <source>
        <dbReference type="ARBA" id="ARBA00023136"/>
    </source>
</evidence>
<evidence type="ECO:0000256" key="5">
    <source>
        <dbReference type="ARBA" id="ARBA00023128"/>
    </source>
</evidence>
<dbReference type="OrthoDB" id="308440at2759"/>
<proteinExistence type="inferred from homology"/>
<keyword evidence="9" id="KW-0645">Protease</keyword>
<feature type="active site" evidence="8">
    <location>
        <position position="84"/>
    </location>
</feature>
<name>A0A9N8KW26_CHRIL</name>
<dbReference type="Proteomes" id="UP001154114">
    <property type="component" value="Chromosome 9"/>
</dbReference>
<keyword evidence="3 9" id="KW-0999">Mitochondrion inner membrane</keyword>
<keyword evidence="4 9" id="KW-0378">Hydrolase</keyword>
<dbReference type="Gene3D" id="2.10.109.10">
    <property type="entry name" value="Umud Fragment, subunit A"/>
    <property type="match status" value="1"/>
</dbReference>
<evidence type="ECO:0000259" key="10">
    <source>
        <dbReference type="Pfam" id="PF10502"/>
    </source>
</evidence>
<feature type="active site" evidence="8">
    <location>
        <position position="41"/>
    </location>
</feature>
<sequence length="155" mass="17464">MAFMKFIGKTCGFMGYIIQTACITHCTFEYVGDFVMCSGPSMEPTLQTNNVLFTEHISPRFQRLRRGDIVIFKSPSNPRQNICKRITAMSGDRVRGNFPRRNQVVPRGHVWLEGDNASNSADSRVYGPVPVGLIRSRVVCRVWPFDKIALLSSSC</sequence>
<gene>
    <name evidence="11" type="ORF">CINC_LOCUS12948</name>
</gene>
<dbReference type="InterPro" id="IPR052064">
    <property type="entry name" value="Mito_IMP1_subunit"/>
</dbReference>
<comment type="subcellular location">
    <subcellularLocation>
        <location evidence="1 9">Mitochondrion inner membrane</location>
    </subcellularLocation>
</comment>
<keyword evidence="5 9" id="KW-0496">Mitochondrion</keyword>
<evidence type="ECO:0000313" key="11">
    <source>
        <dbReference type="EMBL" id="CAD0198676.1"/>
    </source>
</evidence>
<accession>A0A9N8KW26</accession>
<evidence type="ECO:0000256" key="1">
    <source>
        <dbReference type="ARBA" id="ARBA00004273"/>
    </source>
</evidence>
<evidence type="ECO:0000256" key="9">
    <source>
        <dbReference type="RuleBase" id="RU362041"/>
    </source>
</evidence>
<dbReference type="PANTHER" id="PTHR12383:SF16">
    <property type="entry name" value="MITOCHONDRIAL INNER MEMBRANE PROTEASE SUBUNIT 1"/>
    <property type="match status" value="1"/>
</dbReference>
<dbReference type="GO" id="GO:0006627">
    <property type="term" value="P:protein processing involved in protein targeting to mitochondrion"/>
    <property type="evidence" value="ECO:0007669"/>
    <property type="project" value="TreeGrafter"/>
</dbReference>
<reference evidence="11" key="1">
    <citation type="submission" date="2021-12" db="EMBL/GenBank/DDBJ databases">
        <authorList>
            <person name="King R."/>
        </authorList>
    </citation>
    <scope>NUCLEOTIDE SEQUENCE</scope>
</reference>
<keyword evidence="12" id="KW-1185">Reference proteome</keyword>
<dbReference type="InterPro" id="IPR000223">
    <property type="entry name" value="Pept_S26A_signal_pept_1"/>
</dbReference>
<dbReference type="AlphaFoldDB" id="A0A9N8KW26"/>
<feature type="domain" description="Peptidase S26" evidence="10">
    <location>
        <begin position="17"/>
        <end position="95"/>
    </location>
</feature>
<keyword evidence="6" id="KW-0472">Membrane</keyword>
<protein>
    <recommendedName>
        <fullName evidence="9">Mitochondrial inner membrane protease subunit</fullName>
        <ecNumber evidence="9">3.4.21.-</ecNumber>
    </recommendedName>
</protein>
<dbReference type="GO" id="GO:0006465">
    <property type="term" value="P:signal peptide processing"/>
    <property type="evidence" value="ECO:0007669"/>
    <property type="project" value="InterPro"/>
</dbReference>
<dbReference type="CDD" id="cd06530">
    <property type="entry name" value="S26_SPase_I"/>
    <property type="match status" value="1"/>
</dbReference>
<evidence type="ECO:0000256" key="4">
    <source>
        <dbReference type="ARBA" id="ARBA00022801"/>
    </source>
</evidence>
<dbReference type="NCBIfam" id="TIGR02227">
    <property type="entry name" value="sigpep_I_bact"/>
    <property type="match status" value="1"/>
</dbReference>
<evidence type="ECO:0000313" key="12">
    <source>
        <dbReference type="Proteomes" id="UP001154114"/>
    </source>
</evidence>
<dbReference type="InterPro" id="IPR019533">
    <property type="entry name" value="Peptidase_S26"/>
</dbReference>
<evidence type="ECO:0000256" key="2">
    <source>
        <dbReference type="ARBA" id="ARBA00011805"/>
    </source>
</evidence>
<dbReference type="EMBL" id="LR824012">
    <property type="protein sequence ID" value="CAD0198676.1"/>
    <property type="molecule type" value="Genomic_DNA"/>
</dbReference>
<dbReference type="PANTHER" id="PTHR12383">
    <property type="entry name" value="PROTEASE FAMILY S26 MITOCHONDRIAL INNER MEMBRANE PROTEASE-RELATED"/>
    <property type="match status" value="1"/>
</dbReference>
<dbReference type="PRINTS" id="PR00727">
    <property type="entry name" value="LEADERPTASE"/>
</dbReference>
<dbReference type="FunFam" id="2.10.109.10:FF:000019">
    <property type="entry name" value="Mitochondrial inner membrane protease subunit"/>
    <property type="match status" value="1"/>
</dbReference>